<proteinExistence type="predicted"/>
<gene>
    <name evidence="1" type="ORF">SAMN05216352_108109</name>
</gene>
<dbReference type="EMBL" id="FNDU01000008">
    <property type="protein sequence ID" value="SDI49483.1"/>
    <property type="molecule type" value="Genomic_DNA"/>
</dbReference>
<dbReference type="AlphaFoldDB" id="A0A1G8L1F8"/>
<dbReference type="Proteomes" id="UP000199017">
    <property type="component" value="Unassembled WGS sequence"/>
</dbReference>
<dbReference type="STRING" id="930129.SAMN05216352_108109"/>
<dbReference type="Gene3D" id="3.40.50.1820">
    <property type="entry name" value="alpha/beta hydrolase"/>
    <property type="match status" value="1"/>
</dbReference>
<protein>
    <submittedName>
        <fullName evidence="1">Uncharacterized protein</fullName>
    </submittedName>
</protein>
<dbReference type="InterPro" id="IPR029058">
    <property type="entry name" value="AB_hydrolase_fold"/>
</dbReference>
<accession>A0A1G8L1F8</accession>
<reference evidence="1 2" key="1">
    <citation type="submission" date="2016-10" db="EMBL/GenBank/DDBJ databases">
        <authorList>
            <person name="de Groot N.N."/>
        </authorList>
    </citation>
    <scope>NUCLEOTIDE SEQUENCE [LARGE SCALE GENOMIC DNA]</scope>
    <source>
        <strain evidence="2">P4B,CCM 7963,CECT 7998,DSM 25260,IBRC-M 10614,KCTC 13821</strain>
    </source>
</reference>
<evidence type="ECO:0000313" key="1">
    <source>
        <dbReference type="EMBL" id="SDI49483.1"/>
    </source>
</evidence>
<name>A0A1G8L1F8_9BACI</name>
<sequence>MGLDEQTKYVLDQMGKTGGYEMHALSPERAREAFVKIFARQEEAVSVGNVENFSIVGPDGSIPVRVYYPEVECDTYPVSYTIMEGVRLLEVLRVMMVYAGLLQIQRNVSLFQ</sequence>
<evidence type="ECO:0000313" key="2">
    <source>
        <dbReference type="Proteomes" id="UP000199017"/>
    </source>
</evidence>
<organism evidence="1 2">
    <name type="scientific">Alteribacillus bidgolensis</name>
    <dbReference type="NCBI Taxonomy" id="930129"/>
    <lineage>
        <taxon>Bacteria</taxon>
        <taxon>Bacillati</taxon>
        <taxon>Bacillota</taxon>
        <taxon>Bacilli</taxon>
        <taxon>Bacillales</taxon>
        <taxon>Bacillaceae</taxon>
        <taxon>Alteribacillus</taxon>
    </lineage>
</organism>
<keyword evidence="2" id="KW-1185">Reference proteome</keyword>